<evidence type="ECO:0000313" key="2">
    <source>
        <dbReference type="Proteomes" id="UP001600165"/>
    </source>
</evidence>
<sequence length="63" mass="7515">MTGFTTSGFSQNQQTPSVRQRFWRVIKGFWAFSHFYGEYQSLAPHQRRQHLAQLEADSRRLLK</sequence>
<gene>
    <name evidence="1" type="ORF">ACFVKH_15475</name>
</gene>
<keyword evidence="2" id="KW-1185">Reference proteome</keyword>
<evidence type="ECO:0000313" key="1">
    <source>
        <dbReference type="EMBL" id="MFE4107693.1"/>
    </source>
</evidence>
<proteinExistence type="predicted"/>
<dbReference type="RefSeq" id="WP_377966658.1">
    <property type="nucleotide sequence ID" value="NZ_JBHZOL010000089.1"/>
</dbReference>
<reference evidence="1 2" key="1">
    <citation type="submission" date="2024-10" db="EMBL/GenBank/DDBJ databases">
        <authorList>
            <person name="Ratan Roy A."/>
            <person name="Morales Sandoval P.H."/>
            <person name="De Los Santos Villalobos S."/>
            <person name="Chakraborty S."/>
            <person name="Mukherjee J."/>
        </authorList>
    </citation>
    <scope>NUCLEOTIDE SEQUENCE [LARGE SCALE GENOMIC DNA]</scope>
    <source>
        <strain evidence="1 2">S1</strain>
    </source>
</reference>
<comment type="caution">
    <text evidence="1">The sequence shown here is derived from an EMBL/GenBank/DDBJ whole genome shotgun (WGS) entry which is preliminary data.</text>
</comment>
<organism evidence="1 2">
    <name type="scientific">Almyronema epifaneia S1</name>
    <dbReference type="NCBI Taxonomy" id="2991925"/>
    <lineage>
        <taxon>Bacteria</taxon>
        <taxon>Bacillati</taxon>
        <taxon>Cyanobacteriota</taxon>
        <taxon>Cyanophyceae</taxon>
        <taxon>Nodosilineales</taxon>
        <taxon>Nodosilineaceae</taxon>
        <taxon>Almyronema</taxon>
        <taxon>Almyronema epifaneia</taxon>
    </lineage>
</organism>
<protein>
    <submittedName>
        <fullName evidence="1">Uncharacterized protein</fullName>
    </submittedName>
</protein>
<dbReference type="Proteomes" id="UP001600165">
    <property type="component" value="Unassembled WGS sequence"/>
</dbReference>
<accession>A0ABW6IHK8</accession>
<name>A0ABW6IHK8_9CYAN</name>
<dbReference type="EMBL" id="JBHZOL010000089">
    <property type="protein sequence ID" value="MFE4107693.1"/>
    <property type="molecule type" value="Genomic_DNA"/>
</dbReference>